<evidence type="ECO:0000313" key="4">
    <source>
        <dbReference type="Proteomes" id="UP000237144"/>
    </source>
</evidence>
<evidence type="ECO:0000256" key="2">
    <source>
        <dbReference type="SAM" id="Phobius"/>
    </source>
</evidence>
<keyword evidence="2" id="KW-0812">Transmembrane</keyword>
<feature type="region of interest" description="Disordered" evidence="1">
    <location>
        <begin position="1"/>
        <end position="38"/>
    </location>
</feature>
<evidence type="ECO:0000256" key="1">
    <source>
        <dbReference type="SAM" id="MobiDB-lite"/>
    </source>
</evidence>
<name>A0A2S5BAK2_9BASI</name>
<dbReference type="EMBL" id="PJQD01000035">
    <property type="protein sequence ID" value="POY73794.1"/>
    <property type="molecule type" value="Genomic_DNA"/>
</dbReference>
<protein>
    <submittedName>
        <fullName evidence="3">Uncharacterized protein</fullName>
    </submittedName>
</protein>
<sequence>MAQVERPWDDGLLDNEFEDHSDNEIAPPNPPARARQPPRFSNATKALIGFWLVLWAAYTVALWFNQSIGFEEAEKLADRYRVGLQDVYVRTNVVFGADGTVLHEGKLI</sequence>
<feature type="transmembrane region" description="Helical" evidence="2">
    <location>
        <begin position="46"/>
        <end position="65"/>
    </location>
</feature>
<keyword evidence="2" id="KW-0472">Membrane</keyword>
<organism evidence="3 4">
    <name type="scientific">Rhodotorula taiwanensis</name>
    <dbReference type="NCBI Taxonomy" id="741276"/>
    <lineage>
        <taxon>Eukaryota</taxon>
        <taxon>Fungi</taxon>
        <taxon>Dikarya</taxon>
        <taxon>Basidiomycota</taxon>
        <taxon>Pucciniomycotina</taxon>
        <taxon>Microbotryomycetes</taxon>
        <taxon>Sporidiobolales</taxon>
        <taxon>Sporidiobolaceae</taxon>
        <taxon>Rhodotorula</taxon>
    </lineage>
</organism>
<comment type="caution">
    <text evidence="3">The sequence shown here is derived from an EMBL/GenBank/DDBJ whole genome shotgun (WGS) entry which is preliminary data.</text>
</comment>
<dbReference type="AlphaFoldDB" id="A0A2S5BAK2"/>
<keyword evidence="4" id="KW-1185">Reference proteome</keyword>
<accession>A0A2S5BAK2</accession>
<evidence type="ECO:0000313" key="3">
    <source>
        <dbReference type="EMBL" id="POY73794.1"/>
    </source>
</evidence>
<proteinExistence type="predicted"/>
<keyword evidence="2" id="KW-1133">Transmembrane helix</keyword>
<dbReference type="Proteomes" id="UP000237144">
    <property type="component" value="Unassembled WGS sequence"/>
</dbReference>
<gene>
    <name evidence="3" type="ORF">BMF94_3335</name>
</gene>
<dbReference type="OrthoDB" id="10467287at2759"/>
<reference evidence="3 4" key="1">
    <citation type="journal article" date="2018" name="Front. Microbiol.">
        <title>Prospects for Fungal Bioremediation of Acidic Radioactive Waste Sites: Characterization and Genome Sequence of Rhodotorula taiwanensis MD1149.</title>
        <authorList>
            <person name="Tkavc R."/>
            <person name="Matrosova V.Y."/>
            <person name="Grichenko O.E."/>
            <person name="Gostincar C."/>
            <person name="Volpe R.P."/>
            <person name="Klimenkova P."/>
            <person name="Gaidamakova E.K."/>
            <person name="Zhou C.E."/>
            <person name="Stewart B.J."/>
            <person name="Lyman M.G."/>
            <person name="Malfatti S.A."/>
            <person name="Rubinfeld B."/>
            <person name="Courtot M."/>
            <person name="Singh J."/>
            <person name="Dalgard C.L."/>
            <person name="Hamilton T."/>
            <person name="Frey K.G."/>
            <person name="Gunde-Cimerman N."/>
            <person name="Dugan L."/>
            <person name="Daly M.J."/>
        </authorList>
    </citation>
    <scope>NUCLEOTIDE SEQUENCE [LARGE SCALE GENOMIC DNA]</scope>
    <source>
        <strain evidence="3 4">MD1149</strain>
    </source>
</reference>